<evidence type="ECO:0000313" key="3">
    <source>
        <dbReference type="Proteomes" id="UP000696280"/>
    </source>
</evidence>
<protein>
    <submittedName>
        <fullName evidence="2">Uncharacterized protein</fullName>
    </submittedName>
</protein>
<name>A0A9N9L1T4_9HELO</name>
<proteinExistence type="predicted"/>
<evidence type="ECO:0000313" key="2">
    <source>
        <dbReference type="EMBL" id="CAG8955497.1"/>
    </source>
</evidence>
<sequence>MNQKIRVHTIAGINLQICFPHLWGSSTWKMEKSTVSPQPNDLIHSTCQTGLADWYEIQSPESPHTASPDNMKGLHQSGSQEWGQVYLPRVENLETGYFT</sequence>
<keyword evidence="3" id="KW-1185">Reference proteome</keyword>
<evidence type="ECO:0000256" key="1">
    <source>
        <dbReference type="SAM" id="MobiDB-lite"/>
    </source>
</evidence>
<feature type="compositionally biased region" description="Polar residues" evidence="1">
    <location>
        <begin position="59"/>
        <end position="68"/>
    </location>
</feature>
<gene>
    <name evidence="2" type="ORF">HYFRA_00010364</name>
</gene>
<organism evidence="2 3">
    <name type="scientific">Hymenoscyphus fraxineus</name>
    <dbReference type="NCBI Taxonomy" id="746836"/>
    <lineage>
        <taxon>Eukaryota</taxon>
        <taxon>Fungi</taxon>
        <taxon>Dikarya</taxon>
        <taxon>Ascomycota</taxon>
        <taxon>Pezizomycotina</taxon>
        <taxon>Leotiomycetes</taxon>
        <taxon>Helotiales</taxon>
        <taxon>Helotiaceae</taxon>
        <taxon>Hymenoscyphus</taxon>
    </lineage>
</organism>
<dbReference type="Proteomes" id="UP000696280">
    <property type="component" value="Unassembled WGS sequence"/>
</dbReference>
<dbReference type="EMBL" id="CAJVRL010000063">
    <property type="protein sequence ID" value="CAG8955497.1"/>
    <property type="molecule type" value="Genomic_DNA"/>
</dbReference>
<dbReference type="AlphaFoldDB" id="A0A9N9L1T4"/>
<reference evidence="2" key="1">
    <citation type="submission" date="2021-07" db="EMBL/GenBank/DDBJ databases">
        <authorList>
            <person name="Durling M."/>
        </authorList>
    </citation>
    <scope>NUCLEOTIDE SEQUENCE</scope>
</reference>
<accession>A0A9N9L1T4</accession>
<feature type="region of interest" description="Disordered" evidence="1">
    <location>
        <begin position="58"/>
        <end position="78"/>
    </location>
</feature>
<comment type="caution">
    <text evidence="2">The sequence shown here is derived from an EMBL/GenBank/DDBJ whole genome shotgun (WGS) entry which is preliminary data.</text>
</comment>